<name>A0A2B7WSB3_9EURO</name>
<keyword evidence="2" id="KW-1185">Reference proteome</keyword>
<sequence length="261" mass="29389">MGIDRAEDMEAQNRFAGKPHGPIIRTGGVKVRLFLPNHEFLRLSSSNGARPMSCTFGVAGYLAEIRKSETKKNMPLKLATAAEQNTTKPICQTSRSSASHLTAHEKKYPLQSLLNADMGTLDRLLTTPGTYPGVSNGEILAVYESEPARRRELYLEYPNHASKIIFLQHVINTMDHKAIVKINRLKCDDDSSWLNRSQSARSGHSVSRSAHWWSRPREHTIRTSLELAHVLKLLNLDQGGSEPQETFKHSRFRFASQEQDT</sequence>
<evidence type="ECO:0000313" key="1">
    <source>
        <dbReference type="EMBL" id="PGG99544.1"/>
    </source>
</evidence>
<comment type="caution">
    <text evidence="1">The sequence shown here is derived from an EMBL/GenBank/DDBJ whole genome shotgun (WGS) entry which is preliminary data.</text>
</comment>
<dbReference type="AlphaFoldDB" id="A0A2B7WSB3"/>
<dbReference type="EMBL" id="PDNC01000100">
    <property type="protein sequence ID" value="PGG99544.1"/>
    <property type="molecule type" value="Genomic_DNA"/>
</dbReference>
<dbReference type="OrthoDB" id="10554752at2759"/>
<accession>A0A2B7WSB3</accession>
<dbReference type="Proteomes" id="UP000224080">
    <property type="component" value="Unassembled WGS sequence"/>
</dbReference>
<gene>
    <name evidence="1" type="ORF">GX51_06284</name>
</gene>
<proteinExistence type="predicted"/>
<organism evidence="1 2">
    <name type="scientific">Blastomyces parvus</name>
    <dbReference type="NCBI Taxonomy" id="2060905"/>
    <lineage>
        <taxon>Eukaryota</taxon>
        <taxon>Fungi</taxon>
        <taxon>Dikarya</taxon>
        <taxon>Ascomycota</taxon>
        <taxon>Pezizomycotina</taxon>
        <taxon>Eurotiomycetes</taxon>
        <taxon>Eurotiomycetidae</taxon>
        <taxon>Onygenales</taxon>
        <taxon>Ajellomycetaceae</taxon>
        <taxon>Blastomyces</taxon>
    </lineage>
</organism>
<protein>
    <submittedName>
        <fullName evidence="1">Uncharacterized protein</fullName>
    </submittedName>
</protein>
<reference evidence="1 2" key="1">
    <citation type="submission" date="2017-10" db="EMBL/GenBank/DDBJ databases">
        <title>Comparative genomics in systemic dimorphic fungi from Ajellomycetaceae.</title>
        <authorList>
            <person name="Munoz J.F."/>
            <person name="Mcewen J.G."/>
            <person name="Clay O.K."/>
            <person name="Cuomo C.A."/>
        </authorList>
    </citation>
    <scope>NUCLEOTIDE SEQUENCE [LARGE SCALE GENOMIC DNA]</scope>
    <source>
        <strain evidence="1 2">UAMH130</strain>
    </source>
</reference>
<evidence type="ECO:0000313" key="2">
    <source>
        <dbReference type="Proteomes" id="UP000224080"/>
    </source>
</evidence>